<dbReference type="PROSITE" id="PS50206">
    <property type="entry name" value="RHODANESE_3"/>
    <property type="match status" value="1"/>
</dbReference>
<dbReference type="EMBL" id="JAVHJL010000005">
    <property type="protein sequence ID" value="KAK6503738.1"/>
    <property type="molecule type" value="Genomic_DNA"/>
</dbReference>
<dbReference type="GO" id="GO:0005737">
    <property type="term" value="C:cytoplasm"/>
    <property type="evidence" value="ECO:0007669"/>
    <property type="project" value="TreeGrafter"/>
</dbReference>
<organism evidence="3 4">
    <name type="scientific">Arthrobotrys musiformis</name>
    <dbReference type="NCBI Taxonomy" id="47236"/>
    <lineage>
        <taxon>Eukaryota</taxon>
        <taxon>Fungi</taxon>
        <taxon>Dikarya</taxon>
        <taxon>Ascomycota</taxon>
        <taxon>Pezizomycotina</taxon>
        <taxon>Orbiliomycetes</taxon>
        <taxon>Orbiliales</taxon>
        <taxon>Orbiliaceae</taxon>
        <taxon>Arthrobotrys</taxon>
    </lineage>
</organism>
<dbReference type="Proteomes" id="UP001370758">
    <property type="component" value="Unassembled WGS sequence"/>
</dbReference>
<evidence type="ECO:0000313" key="3">
    <source>
        <dbReference type="EMBL" id="KAK6503738.1"/>
    </source>
</evidence>
<dbReference type="AlphaFoldDB" id="A0AAV9W881"/>
<evidence type="ECO:0000256" key="1">
    <source>
        <dbReference type="SAM" id="MobiDB-lite"/>
    </source>
</evidence>
<proteinExistence type="predicted"/>
<protein>
    <recommendedName>
        <fullName evidence="2">Rhodanese domain-containing protein</fullName>
    </recommendedName>
</protein>
<dbReference type="Gene3D" id="3.40.250.10">
    <property type="entry name" value="Rhodanese-like domain"/>
    <property type="match status" value="1"/>
</dbReference>
<gene>
    <name evidence="3" type="ORF">TWF481_008742</name>
</gene>
<reference evidence="3 4" key="1">
    <citation type="submission" date="2023-08" db="EMBL/GenBank/DDBJ databases">
        <authorList>
            <person name="Palmer J.M."/>
        </authorList>
    </citation>
    <scope>NUCLEOTIDE SEQUENCE [LARGE SCALE GENOMIC DNA]</scope>
    <source>
        <strain evidence="3 4">TWF481</strain>
    </source>
</reference>
<feature type="compositionally biased region" description="Polar residues" evidence="1">
    <location>
        <begin position="65"/>
        <end position="83"/>
    </location>
</feature>
<dbReference type="InterPro" id="IPR001763">
    <property type="entry name" value="Rhodanese-like_dom"/>
</dbReference>
<keyword evidence="4" id="KW-1185">Reference proteome</keyword>
<dbReference type="Pfam" id="PF00581">
    <property type="entry name" value="Rhodanese"/>
    <property type="match status" value="1"/>
</dbReference>
<comment type="caution">
    <text evidence="3">The sequence shown here is derived from an EMBL/GenBank/DDBJ whole genome shotgun (WGS) entry which is preliminary data.</text>
</comment>
<sequence length="256" mass="29233">MFSQRAASLTLSHRISHRIPRCIHPTHVTAFRHFDFPPHSFTRHHMHRWNSQKLDLNPARQTVKTTTPSVQEVSANPNRSSPQEPKMEVVSISDLKRIGRDELAEQLLKTKSQETAAEGSVGAAKPEKIAIVDVRDSDYIGGHLLGCLHRPSSTFSTRLDSLIEELKDHDKVVFHCALSQQRGPSAALKYVREKKALEARKRVASSEEDELLFKNVGKKVDQEVYVLDGGFVEWQQKYGGDERLTEGWRKEIWEEY</sequence>
<dbReference type="SUPFAM" id="SSF52821">
    <property type="entry name" value="Rhodanese/Cell cycle control phosphatase"/>
    <property type="match status" value="1"/>
</dbReference>
<dbReference type="PANTHER" id="PTHR10828:SF38">
    <property type="entry name" value="ARSENICAL-RESISTANCE PROTEIN 2-RELATED"/>
    <property type="match status" value="1"/>
</dbReference>
<dbReference type="PANTHER" id="PTHR10828">
    <property type="entry name" value="M-PHASE INDUCER PHOSPHATASE DUAL SPECIFICITY PHOSPHATASE CDC25"/>
    <property type="match status" value="1"/>
</dbReference>
<evidence type="ECO:0000259" key="2">
    <source>
        <dbReference type="PROSITE" id="PS50206"/>
    </source>
</evidence>
<dbReference type="SMART" id="SM00450">
    <property type="entry name" value="RHOD"/>
    <property type="match status" value="1"/>
</dbReference>
<feature type="region of interest" description="Disordered" evidence="1">
    <location>
        <begin position="65"/>
        <end position="87"/>
    </location>
</feature>
<dbReference type="InterPro" id="IPR036873">
    <property type="entry name" value="Rhodanese-like_dom_sf"/>
</dbReference>
<name>A0AAV9W881_9PEZI</name>
<accession>A0AAV9W881</accession>
<evidence type="ECO:0000313" key="4">
    <source>
        <dbReference type="Proteomes" id="UP001370758"/>
    </source>
</evidence>
<dbReference type="GO" id="GO:0005634">
    <property type="term" value="C:nucleus"/>
    <property type="evidence" value="ECO:0007669"/>
    <property type="project" value="TreeGrafter"/>
</dbReference>
<dbReference type="GO" id="GO:0004725">
    <property type="term" value="F:protein tyrosine phosphatase activity"/>
    <property type="evidence" value="ECO:0007669"/>
    <property type="project" value="TreeGrafter"/>
</dbReference>
<feature type="domain" description="Rhodanese" evidence="2">
    <location>
        <begin position="125"/>
        <end position="243"/>
    </location>
</feature>